<reference evidence="15" key="1">
    <citation type="submission" date="2022-10" db="EMBL/GenBank/DDBJ databases">
        <title>Flavobacterium sp. nov., a bacterium isolated from lake sediment.</title>
        <authorList>
            <person name="Qu J.-H."/>
        </authorList>
    </citation>
    <scope>NUCLEOTIDE SEQUENCE</scope>
    <source>
        <strain evidence="15">TH16-21</strain>
    </source>
</reference>
<evidence type="ECO:0000256" key="6">
    <source>
        <dbReference type="ARBA" id="ARBA00022723"/>
    </source>
</evidence>
<dbReference type="SUPFAM" id="SSF55486">
    <property type="entry name" value="Metalloproteases ('zincins'), catalytic domain"/>
    <property type="match status" value="1"/>
</dbReference>
<dbReference type="InterPro" id="IPR027268">
    <property type="entry name" value="Peptidase_M4/M1_CTD_sf"/>
</dbReference>
<dbReference type="Proteomes" id="UP001165677">
    <property type="component" value="Unassembled WGS sequence"/>
</dbReference>
<dbReference type="Gene3D" id="3.10.170.10">
    <property type="match status" value="1"/>
</dbReference>
<dbReference type="SUPFAM" id="SSF52025">
    <property type="entry name" value="PA domain"/>
    <property type="match status" value="1"/>
</dbReference>
<dbReference type="Pfam" id="PF02128">
    <property type="entry name" value="Peptidase_M36"/>
    <property type="match status" value="1"/>
</dbReference>
<evidence type="ECO:0000259" key="13">
    <source>
        <dbReference type="Pfam" id="PF02225"/>
    </source>
</evidence>
<evidence type="ECO:0000259" key="14">
    <source>
        <dbReference type="Pfam" id="PF18962"/>
    </source>
</evidence>
<evidence type="ECO:0000313" key="16">
    <source>
        <dbReference type="Proteomes" id="UP001165677"/>
    </source>
</evidence>
<keyword evidence="10" id="KW-0482">Metalloprotease</keyword>
<keyword evidence="9" id="KW-0862">Zinc</keyword>
<dbReference type="Gene3D" id="3.50.30.30">
    <property type="match status" value="1"/>
</dbReference>
<sequence>MKKTLLLLNVLSVFFAFSQSPNEKIQNYLDENKQKFNLTTLDISDWIIESTANSTSTNIENYYIKQRYQGVEIFSSLSNVWYKNGAVIEMHNGFISNINQKINTVSPTISVIDALSYARNILNDTPINSEIILHVSDKEFKLSNGVVEEDVNAELVYHVLDNGSLRLAWDLNFYTQDYKHLWSVRVDAVDSKLLDKQDWVISCNFGSKDHKNHKHNFFFNKIGFKEAQANIFEIQSGSYRVFPFETESPNHGNRELLSTPHNVVASPFGWHDTNAASGAEFTYTRGNNVFAQEDANGNNGNGLRPDGGASLLFDFPYGGTAVAATTYTDAATTNLFYMNNMMHDVWYHYGFNELNGNFQSNNYGRGPATAPLGAGDYVLADSQDGGGTNNANFSTPVDGSIPRMQMYLWDVGPRQKLLTVNSPSTIAGQYDAAENAFDPGHVPVPLAPGLTSDLVLYNDATPDNSDACEAPTNGALLNGKIVIIRRGTCPFVDKVINAQAAGAIAVIIVNNDAANPDTLVNMSGANAAVTIPAIFVSYSVGEALIAQLGTGTVNITLKSEPVTFVNSDGDFDNGVIAHEYGHGISTRLAGGRSNSSCLGNAEQMGEGWSDFFGLMMQMKAGDNPSDKRGIGTFVFGEPTDGTGIRTYPYSVDMSINPFTFGRTNTQVVPHGVGSVWATILWDLAWAYVDKYGFDSNKFTGTGGNNKVMRLVLDALKLQPCSPTFVSGRDALIAADQATTGGQDFCMIWEVFARRGLGVNASSGSASSATDQVEDFTTPSPGPNCTLSADYFLNADLIKVYPNPTRGLLNIDINGYAGELNVIVYDLNGRQVYKQSFSNYIAQQSINLQGLETGMYILKLDWDGISHTRKIILN</sequence>
<comment type="cofactor">
    <cofactor evidence="1">
        <name>Zn(2+)</name>
        <dbReference type="ChEBI" id="CHEBI:29105"/>
    </cofactor>
</comment>
<evidence type="ECO:0000256" key="1">
    <source>
        <dbReference type="ARBA" id="ARBA00001947"/>
    </source>
</evidence>
<organism evidence="15 16">
    <name type="scientific">Flavobacterium lacisediminis</name>
    <dbReference type="NCBI Taxonomy" id="2989705"/>
    <lineage>
        <taxon>Bacteria</taxon>
        <taxon>Pseudomonadati</taxon>
        <taxon>Bacteroidota</taxon>
        <taxon>Flavobacteriia</taxon>
        <taxon>Flavobacteriales</taxon>
        <taxon>Flavobacteriaceae</taxon>
        <taxon>Flavobacterium</taxon>
    </lineage>
</organism>
<keyword evidence="11" id="KW-0865">Zymogen</keyword>
<name>A0ABT3EHF7_9FLAO</name>
<feature type="domain" description="PA" evidence="13">
    <location>
        <begin position="453"/>
        <end position="544"/>
    </location>
</feature>
<dbReference type="CDD" id="cd09596">
    <property type="entry name" value="M36"/>
    <property type="match status" value="1"/>
</dbReference>
<dbReference type="Pfam" id="PF02225">
    <property type="entry name" value="PA"/>
    <property type="match status" value="1"/>
</dbReference>
<comment type="caution">
    <text evidence="15">The sequence shown here is derived from an EMBL/GenBank/DDBJ whole genome shotgun (WGS) entry which is preliminary data.</text>
</comment>
<keyword evidence="7 12" id="KW-0732">Signal</keyword>
<feature type="signal peptide" evidence="12">
    <location>
        <begin position="1"/>
        <end position="18"/>
    </location>
</feature>
<dbReference type="InterPro" id="IPR026444">
    <property type="entry name" value="Secre_tail"/>
</dbReference>
<dbReference type="RefSeq" id="WP_264368803.1">
    <property type="nucleotide sequence ID" value="NZ_JAPCIO010000004.1"/>
</dbReference>
<feature type="domain" description="Secretion system C-terminal sorting" evidence="14">
    <location>
        <begin position="799"/>
        <end position="871"/>
    </location>
</feature>
<dbReference type="NCBIfam" id="TIGR04183">
    <property type="entry name" value="Por_Secre_tail"/>
    <property type="match status" value="1"/>
</dbReference>
<evidence type="ECO:0000256" key="10">
    <source>
        <dbReference type="ARBA" id="ARBA00023049"/>
    </source>
</evidence>
<dbReference type="InterPro" id="IPR001842">
    <property type="entry name" value="Peptidase_M36"/>
</dbReference>
<proteinExistence type="inferred from homology"/>
<protein>
    <submittedName>
        <fullName evidence="15">T9SS-dependent M36 family metallopeptidase</fullName>
    </submittedName>
</protein>
<dbReference type="NCBIfam" id="NF038113">
    <property type="entry name" value="T9SSA_dep_M36"/>
    <property type="match status" value="1"/>
</dbReference>
<evidence type="ECO:0000313" key="15">
    <source>
        <dbReference type="EMBL" id="MCW1148015.1"/>
    </source>
</evidence>
<keyword evidence="16" id="KW-1185">Reference proteome</keyword>
<gene>
    <name evidence="15" type="ORF">OJ995_07270</name>
</gene>
<evidence type="ECO:0000256" key="7">
    <source>
        <dbReference type="ARBA" id="ARBA00022729"/>
    </source>
</evidence>
<dbReference type="InterPro" id="IPR046450">
    <property type="entry name" value="PA_dom_sf"/>
</dbReference>
<keyword evidence="5" id="KW-0645">Protease</keyword>
<evidence type="ECO:0000256" key="2">
    <source>
        <dbReference type="ARBA" id="ARBA00004613"/>
    </source>
</evidence>
<keyword evidence="4" id="KW-0964">Secreted</keyword>
<dbReference type="EMBL" id="JAPCIO010000004">
    <property type="protein sequence ID" value="MCW1148015.1"/>
    <property type="molecule type" value="Genomic_DNA"/>
</dbReference>
<evidence type="ECO:0000256" key="9">
    <source>
        <dbReference type="ARBA" id="ARBA00022833"/>
    </source>
</evidence>
<keyword evidence="6" id="KW-0479">Metal-binding</keyword>
<dbReference type="PANTHER" id="PTHR33478">
    <property type="entry name" value="EXTRACELLULAR METALLOPROTEINASE MEP"/>
    <property type="match status" value="1"/>
</dbReference>
<dbReference type="Gene3D" id="2.60.40.3080">
    <property type="match status" value="1"/>
</dbReference>
<dbReference type="InterPro" id="IPR003137">
    <property type="entry name" value="PA_domain"/>
</dbReference>
<evidence type="ECO:0000256" key="11">
    <source>
        <dbReference type="ARBA" id="ARBA00023145"/>
    </source>
</evidence>
<dbReference type="PANTHER" id="PTHR33478:SF1">
    <property type="entry name" value="EXTRACELLULAR METALLOPROTEINASE MEP"/>
    <property type="match status" value="1"/>
</dbReference>
<evidence type="ECO:0000256" key="12">
    <source>
        <dbReference type="SAM" id="SignalP"/>
    </source>
</evidence>
<evidence type="ECO:0000256" key="3">
    <source>
        <dbReference type="ARBA" id="ARBA00006006"/>
    </source>
</evidence>
<dbReference type="Pfam" id="PF18962">
    <property type="entry name" value="Por_Secre_tail"/>
    <property type="match status" value="1"/>
</dbReference>
<dbReference type="InterPro" id="IPR050371">
    <property type="entry name" value="Fungal_virulence_M36"/>
</dbReference>
<feature type="chain" id="PRO_5045172958" evidence="12">
    <location>
        <begin position="19"/>
        <end position="873"/>
    </location>
</feature>
<dbReference type="Gene3D" id="1.10.390.10">
    <property type="entry name" value="Neutral Protease Domain 2"/>
    <property type="match status" value="1"/>
</dbReference>
<evidence type="ECO:0000256" key="5">
    <source>
        <dbReference type="ARBA" id="ARBA00022670"/>
    </source>
</evidence>
<accession>A0ABT3EHF7</accession>
<keyword evidence="8" id="KW-0378">Hydrolase</keyword>
<comment type="subcellular location">
    <subcellularLocation>
        <location evidence="2">Secreted</location>
    </subcellularLocation>
</comment>
<comment type="similarity">
    <text evidence="3">Belongs to the peptidase M36 family.</text>
</comment>
<evidence type="ECO:0000256" key="8">
    <source>
        <dbReference type="ARBA" id="ARBA00022801"/>
    </source>
</evidence>
<evidence type="ECO:0000256" key="4">
    <source>
        <dbReference type="ARBA" id="ARBA00022525"/>
    </source>
</evidence>
<dbReference type="CDD" id="cd04818">
    <property type="entry name" value="PA_subtilisin_1"/>
    <property type="match status" value="1"/>
</dbReference>